<dbReference type="Pfam" id="PF21806">
    <property type="entry name" value="DUF6879"/>
    <property type="match status" value="1"/>
</dbReference>
<evidence type="ECO:0000313" key="2">
    <source>
        <dbReference type="EMBL" id="KUF19467.1"/>
    </source>
</evidence>
<comment type="caution">
    <text evidence="2">The sequence shown here is derived from an EMBL/GenBank/DDBJ whole genome shotgun (WGS) entry which is preliminary data.</text>
</comment>
<evidence type="ECO:0000259" key="1">
    <source>
        <dbReference type="Pfam" id="PF21806"/>
    </source>
</evidence>
<dbReference type="InterPro" id="IPR049244">
    <property type="entry name" value="DUF6879"/>
</dbReference>
<protein>
    <recommendedName>
        <fullName evidence="1">DUF6879 domain-containing protein</fullName>
    </recommendedName>
</protein>
<dbReference type="STRING" id="1765722.AT728_03510"/>
<feature type="domain" description="DUF6879" evidence="1">
    <location>
        <begin position="26"/>
        <end position="185"/>
    </location>
</feature>
<sequence length="186" mass="21640">MPHKTPLRRWPVALHGTRPVLLDGDAWQAYLHGFERSAFRLEVHQTYTMPTETETVRGFLAAGRKPDGFNASWHRTIRDHAARSRTMTRAKVVRRPLTPYSRYLFEWCIPGNVEAGENYHIVEVGDRPNPGLPEQDFWLFDESTVVHLNYRPDGTQINRELIQEPDMDTYLAWRDLALQNATPFRA</sequence>
<dbReference type="Proteomes" id="UP000054804">
    <property type="component" value="Unassembled WGS sequence"/>
</dbReference>
<name>A0A0W7X9N1_9ACTN</name>
<dbReference type="OrthoDB" id="3821358at2"/>
<proteinExistence type="predicted"/>
<dbReference type="AlphaFoldDB" id="A0A0W7X9N1"/>
<organism evidence="2 3">
    <name type="scientific">Streptomyces silvensis</name>
    <dbReference type="NCBI Taxonomy" id="1765722"/>
    <lineage>
        <taxon>Bacteria</taxon>
        <taxon>Bacillati</taxon>
        <taxon>Actinomycetota</taxon>
        <taxon>Actinomycetes</taxon>
        <taxon>Kitasatosporales</taxon>
        <taxon>Streptomycetaceae</taxon>
        <taxon>Streptomyces</taxon>
    </lineage>
</organism>
<gene>
    <name evidence="2" type="ORF">AT728_03510</name>
</gene>
<evidence type="ECO:0000313" key="3">
    <source>
        <dbReference type="Proteomes" id="UP000054804"/>
    </source>
</evidence>
<accession>A0A0W7X9N1</accession>
<keyword evidence="3" id="KW-1185">Reference proteome</keyword>
<reference evidence="2 3" key="1">
    <citation type="submission" date="2015-12" db="EMBL/GenBank/DDBJ databases">
        <title>Draft genome sequence of Streptomyces silvensis ATCC 53525, a producer of novel hormone antagonists.</title>
        <authorList>
            <person name="Johnston C.W."/>
            <person name="Li Y."/>
            <person name="Magarvey N.A."/>
        </authorList>
    </citation>
    <scope>NUCLEOTIDE SEQUENCE [LARGE SCALE GENOMIC DNA]</scope>
    <source>
        <strain evidence="2 3">ATCC 53525</strain>
    </source>
</reference>
<dbReference type="EMBL" id="LOCL01000026">
    <property type="protein sequence ID" value="KUF19467.1"/>
    <property type="molecule type" value="Genomic_DNA"/>
</dbReference>